<keyword evidence="5" id="KW-0479">Metal-binding</keyword>
<dbReference type="GO" id="GO:0033743">
    <property type="term" value="F:peptide-methionine (R)-S-oxide reductase activity"/>
    <property type="evidence" value="ECO:0007669"/>
    <property type="project" value="UniProtKB-EC"/>
</dbReference>
<gene>
    <name evidence="11" type="ORF">VI08_03105</name>
</gene>
<evidence type="ECO:0000313" key="11">
    <source>
        <dbReference type="EMBL" id="KJV36762.1"/>
    </source>
</evidence>
<dbReference type="PROSITE" id="PS51318">
    <property type="entry name" value="TAT"/>
    <property type="match status" value="1"/>
</dbReference>
<reference evidence="11 12" key="1">
    <citation type="submission" date="2015-03" db="EMBL/GenBank/DDBJ databases">
        <title>Draft genome sequence of Luteibacter yeojuensis strain SU11.</title>
        <authorList>
            <person name="Sulaiman J."/>
            <person name="Priya K."/>
            <person name="Chan K.-G."/>
        </authorList>
    </citation>
    <scope>NUCLEOTIDE SEQUENCE [LARGE SCALE GENOMIC DNA]</scope>
    <source>
        <strain evidence="11 12">SU11</strain>
    </source>
</reference>
<evidence type="ECO:0000313" key="12">
    <source>
        <dbReference type="Proteomes" id="UP000033651"/>
    </source>
</evidence>
<dbReference type="Proteomes" id="UP000033651">
    <property type="component" value="Unassembled WGS sequence"/>
</dbReference>
<evidence type="ECO:0000256" key="5">
    <source>
        <dbReference type="ARBA" id="ARBA00022723"/>
    </source>
</evidence>
<comment type="cofactor">
    <cofactor evidence="1">
        <name>Zn(2+)</name>
        <dbReference type="ChEBI" id="CHEBI:29105"/>
    </cofactor>
</comment>
<dbReference type="GO" id="GO:0046872">
    <property type="term" value="F:metal ion binding"/>
    <property type="evidence" value="ECO:0007669"/>
    <property type="project" value="UniProtKB-KW"/>
</dbReference>
<evidence type="ECO:0000256" key="8">
    <source>
        <dbReference type="ARBA" id="ARBA00048488"/>
    </source>
</evidence>
<dbReference type="GO" id="GO:0006979">
    <property type="term" value="P:response to oxidative stress"/>
    <property type="evidence" value="ECO:0007669"/>
    <property type="project" value="InterPro"/>
</dbReference>
<comment type="caution">
    <text evidence="11">The sequence shown here is derived from an EMBL/GenBank/DDBJ whole genome shotgun (WGS) entry which is preliminary data.</text>
</comment>
<evidence type="ECO:0000256" key="1">
    <source>
        <dbReference type="ARBA" id="ARBA00001947"/>
    </source>
</evidence>
<feature type="domain" description="MsrB" evidence="10">
    <location>
        <begin position="73"/>
        <end position="195"/>
    </location>
</feature>
<keyword evidence="7" id="KW-0560">Oxidoreductase</keyword>
<keyword evidence="6" id="KW-0862">Zinc</keyword>
<evidence type="ECO:0000256" key="9">
    <source>
        <dbReference type="ARBA" id="ARBA00075819"/>
    </source>
</evidence>
<dbReference type="PROSITE" id="PS51790">
    <property type="entry name" value="MSRB"/>
    <property type="match status" value="1"/>
</dbReference>
<dbReference type="GO" id="GO:0005737">
    <property type="term" value="C:cytoplasm"/>
    <property type="evidence" value="ECO:0007669"/>
    <property type="project" value="TreeGrafter"/>
</dbReference>
<dbReference type="PATRIC" id="fig|345309.4.peg.2959"/>
<evidence type="ECO:0000259" key="10">
    <source>
        <dbReference type="PROSITE" id="PS51790"/>
    </source>
</evidence>
<dbReference type="AlphaFoldDB" id="A0A0F3L0M9"/>
<organism evidence="11 12">
    <name type="scientific">Luteibacter yeojuensis</name>
    <dbReference type="NCBI Taxonomy" id="345309"/>
    <lineage>
        <taxon>Bacteria</taxon>
        <taxon>Pseudomonadati</taxon>
        <taxon>Pseudomonadota</taxon>
        <taxon>Gammaproteobacteria</taxon>
        <taxon>Lysobacterales</taxon>
        <taxon>Rhodanobacteraceae</taxon>
        <taxon>Luteibacter</taxon>
    </lineage>
</organism>
<evidence type="ECO:0000256" key="6">
    <source>
        <dbReference type="ARBA" id="ARBA00022833"/>
    </source>
</evidence>
<evidence type="ECO:0000256" key="7">
    <source>
        <dbReference type="ARBA" id="ARBA00023002"/>
    </source>
</evidence>
<dbReference type="Pfam" id="PF01641">
    <property type="entry name" value="SelR"/>
    <property type="match status" value="1"/>
</dbReference>
<dbReference type="PANTHER" id="PTHR10173">
    <property type="entry name" value="METHIONINE SULFOXIDE REDUCTASE"/>
    <property type="match status" value="1"/>
</dbReference>
<dbReference type="InterPro" id="IPR006311">
    <property type="entry name" value="TAT_signal"/>
</dbReference>
<sequence>MRRHDPERRRFLSVFAVTAAAASSLPFIFKATRPAVAAEAPKPMQAGNVTLDCFAPDKKPLGSCVEAKVVMTDEQWRQKLDSRSYYVTRHEGTEPAYTGPGWNRHDNGLYRCIGCDTALFDSATKFDSGTGWPSFWQPISKRNIVQTDDRSLVEDRTAVSCARCGAHLGHVFDDGPDPTGLRYCMNAVAMHFVPVPGVHITLS</sequence>
<keyword evidence="12" id="KW-1185">Reference proteome</keyword>
<comment type="similarity">
    <text evidence="2">Belongs to the MsrB Met sulfoxide reductase family.</text>
</comment>
<comment type="catalytic activity">
    <reaction evidence="8">
        <text>L-methionyl-[protein] + [thioredoxin]-disulfide + H2O = L-methionyl-(R)-S-oxide-[protein] + [thioredoxin]-dithiol</text>
        <dbReference type="Rhea" id="RHEA:24164"/>
        <dbReference type="Rhea" id="RHEA-COMP:10698"/>
        <dbReference type="Rhea" id="RHEA-COMP:10700"/>
        <dbReference type="Rhea" id="RHEA-COMP:12313"/>
        <dbReference type="Rhea" id="RHEA-COMP:12314"/>
        <dbReference type="ChEBI" id="CHEBI:15377"/>
        <dbReference type="ChEBI" id="CHEBI:16044"/>
        <dbReference type="ChEBI" id="CHEBI:29950"/>
        <dbReference type="ChEBI" id="CHEBI:45764"/>
        <dbReference type="ChEBI" id="CHEBI:50058"/>
        <dbReference type="EC" id="1.8.4.12"/>
    </reaction>
</comment>
<protein>
    <recommendedName>
        <fullName evidence="4">Peptide methionine sulfoxide reductase MsrB</fullName>
        <ecNumber evidence="3">1.8.4.12</ecNumber>
    </recommendedName>
    <alternativeName>
        <fullName evidence="9">Peptide-methionine (R)-S-oxide reductase</fullName>
    </alternativeName>
</protein>
<evidence type="ECO:0000256" key="2">
    <source>
        <dbReference type="ARBA" id="ARBA00007174"/>
    </source>
</evidence>
<proteinExistence type="inferred from homology"/>
<evidence type="ECO:0000256" key="4">
    <source>
        <dbReference type="ARBA" id="ARBA00021130"/>
    </source>
</evidence>
<name>A0A0F3L0M9_9GAMM</name>
<dbReference type="RefSeq" id="WP_045828067.1">
    <property type="nucleotide sequence ID" value="NZ_JZRB01000004.1"/>
</dbReference>
<dbReference type="InterPro" id="IPR011057">
    <property type="entry name" value="Mss4-like_sf"/>
</dbReference>
<dbReference type="Gene3D" id="2.170.150.20">
    <property type="entry name" value="Peptide methionine sulfoxide reductase"/>
    <property type="match status" value="1"/>
</dbReference>
<dbReference type="PANTHER" id="PTHR10173:SF52">
    <property type="entry name" value="METHIONINE-R-SULFOXIDE REDUCTASE B1"/>
    <property type="match status" value="1"/>
</dbReference>
<dbReference type="InterPro" id="IPR002579">
    <property type="entry name" value="Met_Sox_Rdtase_MsrB_dom"/>
</dbReference>
<dbReference type="InterPro" id="IPR028427">
    <property type="entry name" value="Met_Sox_Rdtase_MsrB"/>
</dbReference>
<dbReference type="GO" id="GO:0030091">
    <property type="term" value="P:protein repair"/>
    <property type="evidence" value="ECO:0007669"/>
    <property type="project" value="InterPro"/>
</dbReference>
<dbReference type="EC" id="1.8.4.12" evidence="3"/>
<evidence type="ECO:0000256" key="3">
    <source>
        <dbReference type="ARBA" id="ARBA00012499"/>
    </source>
</evidence>
<dbReference type="EMBL" id="JZRB01000004">
    <property type="protein sequence ID" value="KJV36762.1"/>
    <property type="molecule type" value="Genomic_DNA"/>
</dbReference>
<accession>A0A0F3L0M9</accession>
<dbReference type="FunFam" id="2.170.150.20:FF:000001">
    <property type="entry name" value="Peptide methionine sulfoxide reductase MsrB"/>
    <property type="match status" value="1"/>
</dbReference>
<dbReference type="NCBIfam" id="TIGR00357">
    <property type="entry name" value="peptide-methionine (R)-S-oxide reductase MsrB"/>
    <property type="match status" value="1"/>
</dbReference>
<dbReference type="SUPFAM" id="SSF51316">
    <property type="entry name" value="Mss4-like"/>
    <property type="match status" value="1"/>
</dbReference>